<dbReference type="InterPro" id="IPR044862">
    <property type="entry name" value="Pro_4_hyd_alph_FE2OG_OXY"/>
</dbReference>
<evidence type="ECO:0000313" key="8">
    <source>
        <dbReference type="Proteomes" id="UP000559027"/>
    </source>
</evidence>
<keyword evidence="2" id="KW-0479">Metal-binding</keyword>
<dbReference type="GO" id="GO:0005506">
    <property type="term" value="F:iron ion binding"/>
    <property type="evidence" value="ECO:0007669"/>
    <property type="project" value="InterPro"/>
</dbReference>
<dbReference type="GO" id="GO:0031418">
    <property type="term" value="F:L-ascorbic acid binding"/>
    <property type="evidence" value="ECO:0007669"/>
    <property type="project" value="InterPro"/>
</dbReference>
<feature type="domain" description="Fe2OG dioxygenase" evidence="6">
    <location>
        <begin position="124"/>
        <end position="223"/>
    </location>
</feature>
<keyword evidence="4" id="KW-0560">Oxidoreductase</keyword>
<dbReference type="InterPro" id="IPR005123">
    <property type="entry name" value="Oxoglu/Fe-dep_dioxygenase_dom"/>
</dbReference>
<comment type="caution">
    <text evidence="7">The sequence shown here is derived from an EMBL/GenBank/DDBJ whole genome shotgun (WGS) entry which is preliminary data.</text>
</comment>
<evidence type="ECO:0000313" key="7">
    <source>
        <dbReference type="EMBL" id="KAF5345576.1"/>
    </source>
</evidence>
<name>A0A8H5CPC1_9AGAR</name>
<evidence type="ECO:0000256" key="3">
    <source>
        <dbReference type="ARBA" id="ARBA00022964"/>
    </source>
</evidence>
<keyword evidence="3" id="KW-0223">Dioxygenase</keyword>
<evidence type="ECO:0000256" key="4">
    <source>
        <dbReference type="ARBA" id="ARBA00023002"/>
    </source>
</evidence>
<keyword evidence="8" id="KW-1185">Reference proteome</keyword>
<dbReference type="Pfam" id="PF13640">
    <property type="entry name" value="2OG-FeII_Oxy_3"/>
    <property type="match status" value="1"/>
</dbReference>
<evidence type="ECO:0000256" key="5">
    <source>
        <dbReference type="ARBA" id="ARBA00023004"/>
    </source>
</evidence>
<evidence type="ECO:0000256" key="2">
    <source>
        <dbReference type="ARBA" id="ARBA00022723"/>
    </source>
</evidence>
<proteinExistence type="predicted"/>
<dbReference type="OrthoDB" id="27483at2759"/>
<organism evidence="7 8">
    <name type="scientific">Leucocoprinus leucothites</name>
    <dbReference type="NCBI Taxonomy" id="201217"/>
    <lineage>
        <taxon>Eukaryota</taxon>
        <taxon>Fungi</taxon>
        <taxon>Dikarya</taxon>
        <taxon>Basidiomycota</taxon>
        <taxon>Agaricomycotina</taxon>
        <taxon>Agaricomycetes</taxon>
        <taxon>Agaricomycetidae</taxon>
        <taxon>Agaricales</taxon>
        <taxon>Agaricineae</taxon>
        <taxon>Agaricaceae</taxon>
        <taxon>Leucocoprinus</taxon>
    </lineage>
</organism>
<comment type="cofactor">
    <cofactor evidence="1">
        <name>L-ascorbate</name>
        <dbReference type="ChEBI" id="CHEBI:38290"/>
    </cofactor>
</comment>
<dbReference type="SMART" id="SM00702">
    <property type="entry name" value="P4Hc"/>
    <property type="match status" value="1"/>
</dbReference>
<dbReference type="PANTHER" id="PTHR33099">
    <property type="entry name" value="FE2OG DIOXYGENASE DOMAIN-CONTAINING PROTEIN"/>
    <property type="match status" value="1"/>
</dbReference>
<dbReference type="EMBL" id="JAACJO010000043">
    <property type="protein sequence ID" value="KAF5345576.1"/>
    <property type="molecule type" value="Genomic_DNA"/>
</dbReference>
<dbReference type="InterPro" id="IPR006620">
    <property type="entry name" value="Pro_4_hyd_alph"/>
</dbReference>
<dbReference type="AlphaFoldDB" id="A0A8H5CPC1"/>
<keyword evidence="5" id="KW-0408">Iron</keyword>
<sequence length="436" mass="49379">MNQDYIQGLRDTLKVQEREHEPWTSGVVNLQGPESHLYYTRKDGSHHLLNMAAISEADIQDLIGACSPAPFGRGAESVLDDTYRKALKLEDNLFAWRFNPDSGNFIAQLAHQLSPWAKFNKGFRAEVSKLNIYTQGGFFKVHQDTPRSDQMFGSLVFTLPTPHMGGNLVLRHRARSFNFDAPTLLGSATSPSVAYVAFYSDVEHEVLEVTTGARITITFNLYYDPSRAPPIVPSSRIPIPENDFTILLRQAFRDASFIRQYRYLGFGLEYQYPKDFTEEYYPGMEDLKGPDAFLFYALSDVGLRPSLRYLYDSSYGSWGDQFQLLLTYPLEGRDEDSCNDTQINYLLGNDDDGLIVWNAGESEETLREEGARAYRGDIEDNRARSINVEWVTPPTHNLVGVTPYKESGNEPLQEIYYYTVCIVVDVSSVPCPPVTV</sequence>
<accession>A0A8H5CPC1</accession>
<dbReference type="GO" id="GO:0016705">
    <property type="term" value="F:oxidoreductase activity, acting on paired donors, with incorporation or reduction of molecular oxygen"/>
    <property type="evidence" value="ECO:0007669"/>
    <property type="project" value="InterPro"/>
</dbReference>
<protein>
    <recommendedName>
        <fullName evidence="6">Fe2OG dioxygenase domain-containing protein</fullName>
    </recommendedName>
</protein>
<dbReference type="Gene3D" id="2.60.120.620">
    <property type="entry name" value="q2cbj1_9rhob like domain"/>
    <property type="match status" value="1"/>
</dbReference>
<dbReference type="PANTHER" id="PTHR33099:SF14">
    <property type="entry name" value="PROLYL 4-HYDROXYLASE ALPHA SUBUNIT FE(2+) 2OG DIOXYGENASE DOMAIN-CONTAINING PROTEIN"/>
    <property type="match status" value="1"/>
</dbReference>
<evidence type="ECO:0000256" key="1">
    <source>
        <dbReference type="ARBA" id="ARBA00001961"/>
    </source>
</evidence>
<evidence type="ECO:0000259" key="6">
    <source>
        <dbReference type="PROSITE" id="PS51471"/>
    </source>
</evidence>
<gene>
    <name evidence="7" type="ORF">D9756_011033</name>
</gene>
<dbReference type="GO" id="GO:0051213">
    <property type="term" value="F:dioxygenase activity"/>
    <property type="evidence" value="ECO:0007669"/>
    <property type="project" value="UniProtKB-KW"/>
</dbReference>
<dbReference type="PROSITE" id="PS51471">
    <property type="entry name" value="FE2OG_OXY"/>
    <property type="match status" value="1"/>
</dbReference>
<reference evidence="7 8" key="1">
    <citation type="journal article" date="2020" name="ISME J.">
        <title>Uncovering the hidden diversity of litter-decomposition mechanisms in mushroom-forming fungi.</title>
        <authorList>
            <person name="Floudas D."/>
            <person name="Bentzer J."/>
            <person name="Ahren D."/>
            <person name="Johansson T."/>
            <person name="Persson P."/>
            <person name="Tunlid A."/>
        </authorList>
    </citation>
    <scope>NUCLEOTIDE SEQUENCE [LARGE SCALE GENOMIC DNA]</scope>
    <source>
        <strain evidence="7 8">CBS 146.42</strain>
    </source>
</reference>
<dbReference type="Proteomes" id="UP000559027">
    <property type="component" value="Unassembled WGS sequence"/>
</dbReference>